<evidence type="ECO:0000313" key="2">
    <source>
        <dbReference type="Proteomes" id="UP001283361"/>
    </source>
</evidence>
<protein>
    <submittedName>
        <fullName evidence="1">Uncharacterized protein</fullName>
    </submittedName>
</protein>
<keyword evidence="2" id="KW-1185">Reference proteome</keyword>
<dbReference type="Proteomes" id="UP001283361">
    <property type="component" value="Unassembled WGS sequence"/>
</dbReference>
<reference evidence="1" key="1">
    <citation type="journal article" date="2023" name="G3 (Bethesda)">
        <title>A reference genome for the long-term kleptoplast-retaining sea slug Elysia crispata morphotype clarki.</title>
        <authorList>
            <person name="Eastman K.E."/>
            <person name="Pendleton A.L."/>
            <person name="Shaikh M.A."/>
            <person name="Suttiyut T."/>
            <person name="Ogas R."/>
            <person name="Tomko P."/>
            <person name="Gavelis G."/>
            <person name="Widhalm J.R."/>
            <person name="Wisecaver J.H."/>
        </authorList>
    </citation>
    <scope>NUCLEOTIDE SEQUENCE</scope>
    <source>
        <strain evidence="1">ECLA1</strain>
    </source>
</reference>
<dbReference type="EMBL" id="JAWDGP010006776">
    <property type="protein sequence ID" value="KAK3735641.1"/>
    <property type="molecule type" value="Genomic_DNA"/>
</dbReference>
<name>A0AAE0Y7P6_9GAST</name>
<accession>A0AAE0Y7P6</accession>
<evidence type="ECO:0000313" key="1">
    <source>
        <dbReference type="EMBL" id="KAK3735641.1"/>
    </source>
</evidence>
<organism evidence="1 2">
    <name type="scientific">Elysia crispata</name>
    <name type="common">lettuce slug</name>
    <dbReference type="NCBI Taxonomy" id="231223"/>
    <lineage>
        <taxon>Eukaryota</taxon>
        <taxon>Metazoa</taxon>
        <taxon>Spiralia</taxon>
        <taxon>Lophotrochozoa</taxon>
        <taxon>Mollusca</taxon>
        <taxon>Gastropoda</taxon>
        <taxon>Heterobranchia</taxon>
        <taxon>Euthyneura</taxon>
        <taxon>Panpulmonata</taxon>
        <taxon>Sacoglossa</taxon>
        <taxon>Placobranchoidea</taxon>
        <taxon>Plakobranchidae</taxon>
        <taxon>Elysia</taxon>
    </lineage>
</organism>
<proteinExistence type="predicted"/>
<comment type="caution">
    <text evidence="1">The sequence shown here is derived from an EMBL/GenBank/DDBJ whole genome shotgun (WGS) entry which is preliminary data.</text>
</comment>
<sequence>MSSFCRRDTKTRVLCAGWNARMSKSRALLSSDGETDGLWRCWNPGTGHTGLAAIHSEINCVVGVFFCLSPLPHAKELCCLETGPRHASISTSDKNGRLESFPLLIRAEFFPVFTKCSGGT</sequence>
<dbReference type="AlphaFoldDB" id="A0AAE0Y7P6"/>
<gene>
    <name evidence="1" type="ORF">RRG08_027937</name>
</gene>